<dbReference type="InterPro" id="IPR002938">
    <property type="entry name" value="FAD-bd"/>
</dbReference>
<dbReference type="PANTHER" id="PTHR46028:SF2">
    <property type="entry name" value="KYNURENINE 3-MONOOXYGENASE"/>
    <property type="match status" value="1"/>
</dbReference>
<dbReference type="AlphaFoldDB" id="A0AAE1C263"/>
<gene>
    <name evidence="15" type="primary">BNA4_2</name>
    <name evidence="11" type="synonym">BNA4</name>
    <name evidence="15" type="ORF">LTR78_004843</name>
</gene>
<evidence type="ECO:0000256" key="9">
    <source>
        <dbReference type="ARBA" id="ARBA00023128"/>
    </source>
</evidence>
<dbReference type="PRINTS" id="PR00420">
    <property type="entry name" value="RNGMNOXGNASE"/>
</dbReference>
<comment type="similarity">
    <text evidence="11">Belongs to the aromatic-ring hydroxylase family. KMO subfamily.</text>
</comment>
<sequence length="621" mass="69135">MAETSKPRLLVVGAGPVGALAALYGAKRGWEVEVYELRGDLRDASTTPLNFTKSINLALSERGINALRQTGDHRLLNIILSETVPMYGRMIHGQDKHAKLTEESQQYDVHGRYLRAVDRANLNKTLLDAVDGLPNVKLHFNHKLTGTDFRKRKAWFEQKASRKPQTADGAQTHQVQSDDRAKEIEAVFDLILGCDGAHSSVRFHMMKFTRMDYQQSYIDTLWCEFTIPPASDTSSSTSSGEDGFATSPNHLHIWPNADKMFIAIPSIDKTFTCTLFAPSVDFTNLEKSSSDVLKYFNINFPGAADLIGGKELHKQFNENPHLPLISVKCSPHHFGGSGVILGDAAHAMVPFYGQGMNAGLEDVRVLFEHLDTQHSTADGRALALNSYTKERVPDAHAINDLALANYWEMHAGVRSPLYLVRKKIEEFLNDKLPSTGFATQYSRVSFSNQRYSEVISTVARQGKILFGGMLATVLIPAMSWAVWWLWRWRQAGHTTETATKYFAGLGILDAVRTVMSSNGERDIEGLSFTLQYPRSNDYPNKIRAALIASEDTRIRLSLVCSEPQNSKQAAFVLLKLEIERMLGSLLDGKVEEFSKCVVEHTSLKEKNGSDKPGVLPPPYAS</sequence>
<dbReference type="GO" id="GO:0070189">
    <property type="term" value="P:kynurenine metabolic process"/>
    <property type="evidence" value="ECO:0007669"/>
    <property type="project" value="TreeGrafter"/>
</dbReference>
<keyword evidence="11 13" id="KW-0472">Membrane</keyword>
<dbReference type="Pfam" id="PF01494">
    <property type="entry name" value="FAD_binding_3"/>
    <property type="match status" value="1"/>
</dbReference>
<dbReference type="GO" id="GO:0005741">
    <property type="term" value="C:mitochondrial outer membrane"/>
    <property type="evidence" value="ECO:0007669"/>
    <property type="project" value="UniProtKB-SubCell"/>
</dbReference>
<keyword evidence="6 11" id="KW-0521">NADP</keyword>
<organism evidence="15 16">
    <name type="scientific">Recurvomyces mirabilis</name>
    <dbReference type="NCBI Taxonomy" id="574656"/>
    <lineage>
        <taxon>Eukaryota</taxon>
        <taxon>Fungi</taxon>
        <taxon>Dikarya</taxon>
        <taxon>Ascomycota</taxon>
        <taxon>Pezizomycotina</taxon>
        <taxon>Dothideomycetes</taxon>
        <taxon>Dothideomycetidae</taxon>
        <taxon>Mycosphaerellales</taxon>
        <taxon>Teratosphaeriaceae</taxon>
        <taxon>Recurvomyces</taxon>
    </lineage>
</organism>
<comment type="cofactor">
    <cofactor evidence="1 11">
        <name>FAD</name>
        <dbReference type="ChEBI" id="CHEBI:57692"/>
    </cofactor>
</comment>
<evidence type="ECO:0000256" key="12">
    <source>
        <dbReference type="SAM" id="MobiDB-lite"/>
    </source>
</evidence>
<comment type="caution">
    <text evidence="15">The sequence shown here is derived from an EMBL/GenBank/DDBJ whole genome shotgun (WGS) entry which is preliminary data.</text>
</comment>
<dbReference type="GO" id="GO:0034354">
    <property type="term" value="P:'de novo' NAD+ biosynthetic process from L-tryptophan"/>
    <property type="evidence" value="ECO:0007669"/>
    <property type="project" value="UniProtKB-UniRule"/>
</dbReference>
<keyword evidence="7 11" id="KW-0560">Oxidoreductase</keyword>
<reference evidence="15" key="1">
    <citation type="submission" date="2023-07" db="EMBL/GenBank/DDBJ databases">
        <title>Black Yeasts Isolated from many extreme environments.</title>
        <authorList>
            <person name="Coleine C."/>
            <person name="Stajich J.E."/>
            <person name="Selbmann L."/>
        </authorList>
    </citation>
    <scope>NUCLEOTIDE SEQUENCE</scope>
    <source>
        <strain evidence="15">CCFEE 5485</strain>
    </source>
</reference>
<evidence type="ECO:0000256" key="11">
    <source>
        <dbReference type="HAMAP-Rule" id="MF_03018"/>
    </source>
</evidence>
<dbReference type="Proteomes" id="UP001274830">
    <property type="component" value="Unassembled WGS sequence"/>
</dbReference>
<keyword evidence="2 11" id="KW-0285">Flavoprotein</keyword>
<evidence type="ECO:0000256" key="10">
    <source>
        <dbReference type="ARBA" id="ARBA00047818"/>
    </source>
</evidence>
<dbReference type="GO" id="GO:0006569">
    <property type="term" value="P:L-tryptophan catabolic process"/>
    <property type="evidence" value="ECO:0007669"/>
    <property type="project" value="UniProtKB-UniRule"/>
</dbReference>
<keyword evidence="9 11" id="KW-0496">Mitochondrion</keyword>
<evidence type="ECO:0000256" key="8">
    <source>
        <dbReference type="ARBA" id="ARBA00023033"/>
    </source>
</evidence>
<evidence type="ECO:0000256" key="5">
    <source>
        <dbReference type="ARBA" id="ARBA00022827"/>
    </source>
</evidence>
<dbReference type="GO" id="GO:0071949">
    <property type="term" value="F:FAD binding"/>
    <property type="evidence" value="ECO:0007669"/>
    <property type="project" value="InterPro"/>
</dbReference>
<keyword evidence="4 11" id="KW-1000">Mitochondrion outer membrane</keyword>
<dbReference type="EC" id="1.14.13.9" evidence="11"/>
<evidence type="ECO:0000256" key="3">
    <source>
        <dbReference type="ARBA" id="ARBA00022642"/>
    </source>
</evidence>
<dbReference type="GO" id="GO:0043420">
    <property type="term" value="P:anthranilate metabolic process"/>
    <property type="evidence" value="ECO:0007669"/>
    <property type="project" value="UniProtKB-UniRule"/>
</dbReference>
<dbReference type="InterPro" id="IPR036188">
    <property type="entry name" value="FAD/NAD-bd_sf"/>
</dbReference>
<proteinExistence type="inferred from homology"/>
<keyword evidence="13" id="KW-0812">Transmembrane</keyword>
<feature type="domain" description="FAD-binding" evidence="14">
    <location>
        <begin position="10"/>
        <end position="400"/>
    </location>
</feature>
<dbReference type="SUPFAM" id="SSF51905">
    <property type="entry name" value="FAD/NAD(P)-binding domain"/>
    <property type="match status" value="1"/>
</dbReference>
<evidence type="ECO:0000256" key="6">
    <source>
        <dbReference type="ARBA" id="ARBA00022857"/>
    </source>
</evidence>
<dbReference type="PANTHER" id="PTHR46028">
    <property type="entry name" value="KYNURENINE 3-MONOOXYGENASE"/>
    <property type="match status" value="1"/>
</dbReference>
<evidence type="ECO:0000256" key="7">
    <source>
        <dbReference type="ARBA" id="ARBA00023002"/>
    </source>
</evidence>
<dbReference type="InterPro" id="IPR027545">
    <property type="entry name" value="Kynurenine_monooxygenase"/>
</dbReference>
<name>A0AAE1C263_9PEZI</name>
<keyword evidence="13" id="KW-1133">Transmembrane helix</keyword>
<accession>A0AAE1C263</accession>
<dbReference type="Gene3D" id="3.50.50.60">
    <property type="entry name" value="FAD/NAD(P)-binding domain"/>
    <property type="match status" value="1"/>
</dbReference>
<comment type="subcellular location">
    <subcellularLocation>
        <location evidence="11">Mitochondrion outer membrane</location>
    </subcellularLocation>
</comment>
<dbReference type="GO" id="GO:0019805">
    <property type="term" value="P:quinolinate biosynthetic process"/>
    <property type="evidence" value="ECO:0007669"/>
    <property type="project" value="UniProtKB-UniRule"/>
</dbReference>
<keyword evidence="5 11" id="KW-0274">FAD</keyword>
<comment type="catalytic activity">
    <reaction evidence="10 11">
        <text>L-kynurenine + NADPH + O2 + H(+) = 3-hydroxy-L-kynurenine + NADP(+) + H2O</text>
        <dbReference type="Rhea" id="RHEA:20545"/>
        <dbReference type="ChEBI" id="CHEBI:15377"/>
        <dbReference type="ChEBI" id="CHEBI:15378"/>
        <dbReference type="ChEBI" id="CHEBI:15379"/>
        <dbReference type="ChEBI" id="CHEBI:57783"/>
        <dbReference type="ChEBI" id="CHEBI:57959"/>
        <dbReference type="ChEBI" id="CHEBI:58125"/>
        <dbReference type="ChEBI" id="CHEBI:58349"/>
        <dbReference type="EC" id="1.14.13.9"/>
    </reaction>
</comment>
<keyword evidence="3 11" id="KW-0662">Pyridine nucleotide biosynthesis</keyword>
<feature type="transmembrane region" description="Helical" evidence="13">
    <location>
        <begin position="464"/>
        <end position="486"/>
    </location>
</feature>
<dbReference type="FunFam" id="3.50.50.60:FF:000129">
    <property type="entry name" value="Kynurenine 3-monooxygenase"/>
    <property type="match status" value="1"/>
</dbReference>
<protein>
    <recommendedName>
        <fullName evidence="11">Kynurenine 3-monooxygenase</fullName>
        <ecNumber evidence="11">1.14.13.9</ecNumber>
    </recommendedName>
    <alternativeName>
        <fullName evidence="11">Biosynthesis of nicotinic acid protein 4</fullName>
    </alternativeName>
    <alternativeName>
        <fullName evidence="11">Kynurenine 3-hydroxylase</fullName>
    </alternativeName>
</protein>
<evidence type="ECO:0000256" key="2">
    <source>
        <dbReference type="ARBA" id="ARBA00022630"/>
    </source>
</evidence>
<comment type="function">
    <text evidence="11">Catalyzes the hydroxylation of L-kynurenine (L-Kyn) to form 3-hydroxy-L-kynurenine (L-3OHKyn). Required for synthesis of quinolinic acid.</text>
</comment>
<dbReference type="HAMAP" id="MF_01971">
    <property type="entry name" value="Kynurenine_monooxygenase"/>
    <property type="match status" value="1"/>
</dbReference>
<evidence type="ECO:0000259" key="14">
    <source>
        <dbReference type="Pfam" id="PF01494"/>
    </source>
</evidence>
<dbReference type="EMBL" id="JAUTXT010000015">
    <property type="protein sequence ID" value="KAK3675333.1"/>
    <property type="molecule type" value="Genomic_DNA"/>
</dbReference>
<evidence type="ECO:0000256" key="13">
    <source>
        <dbReference type="SAM" id="Phobius"/>
    </source>
</evidence>
<evidence type="ECO:0000256" key="1">
    <source>
        <dbReference type="ARBA" id="ARBA00001974"/>
    </source>
</evidence>
<evidence type="ECO:0000313" key="16">
    <source>
        <dbReference type="Proteomes" id="UP001274830"/>
    </source>
</evidence>
<dbReference type="GO" id="GO:0004502">
    <property type="term" value="F:kynurenine 3-monooxygenase activity"/>
    <property type="evidence" value="ECO:0007669"/>
    <property type="project" value="UniProtKB-UniRule"/>
</dbReference>
<comment type="pathway">
    <text evidence="11">Cofactor biosynthesis; NAD(+) biosynthesis; quinolinate from L-kynurenine: step 1/3.</text>
</comment>
<evidence type="ECO:0000313" key="15">
    <source>
        <dbReference type="EMBL" id="KAK3675333.1"/>
    </source>
</evidence>
<feature type="region of interest" description="Disordered" evidence="12">
    <location>
        <begin position="158"/>
        <end position="178"/>
    </location>
</feature>
<keyword evidence="8 11" id="KW-0503">Monooxygenase</keyword>
<keyword evidence="16" id="KW-1185">Reference proteome</keyword>
<evidence type="ECO:0000256" key="4">
    <source>
        <dbReference type="ARBA" id="ARBA00022787"/>
    </source>
</evidence>